<dbReference type="RefSeq" id="WP_149170561.1">
    <property type="nucleotide sequence ID" value="NZ_VTOY01000001.1"/>
</dbReference>
<accession>A0A5D6WBV8</accession>
<evidence type="ECO:0000256" key="1">
    <source>
        <dbReference type="SAM" id="Coils"/>
    </source>
</evidence>
<dbReference type="Proteomes" id="UP000323646">
    <property type="component" value="Unassembled WGS sequence"/>
</dbReference>
<organism evidence="2 3">
    <name type="scientific">Selenomonas ruminis</name>
    <dbReference type="NCBI Taxonomy" id="2593411"/>
    <lineage>
        <taxon>Bacteria</taxon>
        <taxon>Bacillati</taxon>
        <taxon>Bacillota</taxon>
        <taxon>Negativicutes</taxon>
        <taxon>Selenomonadales</taxon>
        <taxon>Selenomonadaceae</taxon>
        <taxon>Selenomonas</taxon>
    </lineage>
</organism>
<comment type="caution">
    <text evidence="2">The sequence shown here is derived from an EMBL/GenBank/DDBJ whole genome shotgun (WGS) entry which is preliminary data.</text>
</comment>
<name>A0A5D6WBV8_9FIRM</name>
<dbReference type="OrthoDB" id="7278537at2"/>
<dbReference type="AlphaFoldDB" id="A0A5D6WBV8"/>
<keyword evidence="3" id="KW-1185">Reference proteome</keyword>
<evidence type="ECO:0000313" key="3">
    <source>
        <dbReference type="Proteomes" id="UP000323646"/>
    </source>
</evidence>
<protein>
    <submittedName>
        <fullName evidence="2">Uncharacterized protein</fullName>
    </submittedName>
</protein>
<feature type="coiled-coil region" evidence="1">
    <location>
        <begin position="162"/>
        <end position="189"/>
    </location>
</feature>
<sequence>MNVTDICNLALSYISKERINSLNDNSEEAKECKIHYDHCRRRLLLAYSFGFAKSIHKLAELEPERYKIPGWSHLYAYPESTLTVHYVYDEEHAGNKEDCRMEYEIIMNGEFDRVIATNVENAYAECIHDVKEPDIFSEEFIDALAHMLAASIAFPLTGSANIQQTQLQLAQMALEAAEYQSAIERERRTKFPRKYAESRFR</sequence>
<keyword evidence="1" id="KW-0175">Coiled coil</keyword>
<proteinExistence type="predicted"/>
<gene>
    <name evidence="2" type="ORF">FZ040_02585</name>
</gene>
<evidence type="ECO:0000313" key="2">
    <source>
        <dbReference type="EMBL" id="TYZ24942.1"/>
    </source>
</evidence>
<reference evidence="2 3" key="1">
    <citation type="submission" date="2019-08" db="EMBL/GenBank/DDBJ databases">
        <title>Selenomonas sp. mPRGC5 and Selenomonas sp. mPRGC8 isolated from ruminal fluid of dairy goat (Capra hircus).</title>
        <authorList>
            <person name="Poothong S."/>
            <person name="Nuengjamnong C."/>
            <person name="Tanasupawat S."/>
        </authorList>
    </citation>
    <scope>NUCLEOTIDE SEQUENCE [LARGE SCALE GENOMIC DNA]</scope>
    <source>
        <strain evidence="3">mPRGC5</strain>
    </source>
</reference>
<dbReference type="EMBL" id="VTOY01000001">
    <property type="protein sequence ID" value="TYZ24942.1"/>
    <property type="molecule type" value="Genomic_DNA"/>
</dbReference>